<feature type="transmembrane region" description="Helical" evidence="5">
    <location>
        <begin position="12"/>
        <end position="32"/>
    </location>
</feature>
<evidence type="ECO:0000313" key="6">
    <source>
        <dbReference type="EMBL" id="MCI0183013.1"/>
    </source>
</evidence>
<evidence type="ECO:0000256" key="2">
    <source>
        <dbReference type="ARBA" id="ARBA00022692"/>
    </source>
</evidence>
<sequence length="77" mass="7970">MQNDNHHLKRHLSMLDLTLIGIGAAIGSGWLFGVQYAAVDAGPGAIVGWIIGAIALIFIALVYAELSAMLPEAGGVV</sequence>
<dbReference type="Pfam" id="PF13520">
    <property type="entry name" value="AA_permease_2"/>
    <property type="match status" value="1"/>
</dbReference>
<dbReference type="EMBL" id="JALBUF010000003">
    <property type="protein sequence ID" value="MCI0183013.1"/>
    <property type="molecule type" value="Genomic_DNA"/>
</dbReference>
<keyword evidence="7" id="KW-1185">Reference proteome</keyword>
<reference evidence="6" key="1">
    <citation type="submission" date="2022-03" db="EMBL/GenBank/DDBJ databases">
        <title>Draft Genome Sequence of Firmicute Strain S0AB, a Heterotrophic Iron/Sulfur-Oxidizing Extreme Acidophile.</title>
        <authorList>
            <person name="Vergara E."/>
            <person name="Pakostova E."/>
            <person name="Johnson D.B."/>
            <person name="Holmes D.S."/>
        </authorList>
    </citation>
    <scope>NUCLEOTIDE SEQUENCE</scope>
    <source>
        <strain evidence="6">S0AB</strain>
    </source>
</reference>
<keyword evidence="3 5" id="KW-1133">Transmembrane helix</keyword>
<organism evidence="6 7">
    <name type="scientific">Sulfoacidibacillus ferrooxidans</name>
    <dbReference type="NCBI Taxonomy" id="2005001"/>
    <lineage>
        <taxon>Bacteria</taxon>
        <taxon>Bacillati</taxon>
        <taxon>Bacillota</taxon>
        <taxon>Bacilli</taxon>
        <taxon>Bacillales</taxon>
        <taxon>Alicyclobacillaceae</taxon>
        <taxon>Sulfoacidibacillus</taxon>
    </lineage>
</organism>
<dbReference type="GO" id="GO:0022857">
    <property type="term" value="F:transmembrane transporter activity"/>
    <property type="evidence" value="ECO:0007669"/>
    <property type="project" value="InterPro"/>
</dbReference>
<dbReference type="InterPro" id="IPR052962">
    <property type="entry name" value="AA_Transporter_AGT"/>
</dbReference>
<comment type="subcellular location">
    <subcellularLocation>
        <location evidence="1">Membrane</location>
        <topology evidence="1">Multi-pass membrane protein</topology>
    </subcellularLocation>
</comment>
<evidence type="ECO:0000256" key="4">
    <source>
        <dbReference type="ARBA" id="ARBA00023136"/>
    </source>
</evidence>
<name>A0A9X1VA73_9BACL</name>
<gene>
    <name evidence="6" type="primary">yveA_3</name>
    <name evidence="6" type="ORF">MM817_01283</name>
</gene>
<proteinExistence type="predicted"/>
<accession>A0A9X1VA73</accession>
<evidence type="ECO:0000256" key="1">
    <source>
        <dbReference type="ARBA" id="ARBA00004141"/>
    </source>
</evidence>
<evidence type="ECO:0000256" key="3">
    <source>
        <dbReference type="ARBA" id="ARBA00022989"/>
    </source>
</evidence>
<dbReference type="GO" id="GO:0016020">
    <property type="term" value="C:membrane"/>
    <property type="evidence" value="ECO:0007669"/>
    <property type="project" value="UniProtKB-SubCell"/>
</dbReference>
<dbReference type="PANTHER" id="PTHR47547:SF1">
    <property type="entry name" value="ASPARTATE-PROTON SYMPORTER"/>
    <property type="match status" value="1"/>
</dbReference>
<comment type="caution">
    <text evidence="6">The sequence shown here is derived from an EMBL/GenBank/DDBJ whole genome shotgun (WGS) entry which is preliminary data.</text>
</comment>
<protein>
    <submittedName>
        <fullName evidence="6">Aspartate-proton symporter</fullName>
    </submittedName>
</protein>
<evidence type="ECO:0000313" key="7">
    <source>
        <dbReference type="Proteomes" id="UP001139263"/>
    </source>
</evidence>
<dbReference type="InterPro" id="IPR002293">
    <property type="entry name" value="AA/rel_permease1"/>
</dbReference>
<keyword evidence="2 5" id="KW-0812">Transmembrane</keyword>
<dbReference type="AlphaFoldDB" id="A0A9X1VA73"/>
<keyword evidence="4 5" id="KW-0472">Membrane</keyword>
<dbReference type="Proteomes" id="UP001139263">
    <property type="component" value="Unassembled WGS sequence"/>
</dbReference>
<evidence type="ECO:0000256" key="5">
    <source>
        <dbReference type="SAM" id="Phobius"/>
    </source>
</evidence>
<dbReference type="Gene3D" id="1.20.1740.10">
    <property type="entry name" value="Amino acid/polyamine transporter I"/>
    <property type="match status" value="1"/>
</dbReference>
<dbReference type="PANTHER" id="PTHR47547">
    <property type="match status" value="1"/>
</dbReference>
<feature type="transmembrane region" description="Helical" evidence="5">
    <location>
        <begin position="44"/>
        <end position="64"/>
    </location>
</feature>